<dbReference type="Pfam" id="PF00583">
    <property type="entry name" value="Acetyltransf_1"/>
    <property type="match status" value="1"/>
</dbReference>
<accession>A0ABN1RG05</accession>
<dbReference type="PANTHER" id="PTHR43877:SF2">
    <property type="entry name" value="AMINOALKYLPHOSPHONATE N-ACETYLTRANSFERASE-RELATED"/>
    <property type="match status" value="1"/>
</dbReference>
<name>A0ABN1RG05_9ACTN</name>
<sequence>MFAEASDMWVGSKAELVSMYVRSDQRGQGVGGRLVDAFVEWAKGRGAARMHVTAYSENAAALRLYESRGFAPKSVTLAVDLDPGT</sequence>
<dbReference type="InterPro" id="IPR016181">
    <property type="entry name" value="Acyl_CoA_acyltransferase"/>
</dbReference>
<organism evidence="4 5">
    <name type="scientific">Kribbella koreensis</name>
    <dbReference type="NCBI Taxonomy" id="57909"/>
    <lineage>
        <taxon>Bacteria</taxon>
        <taxon>Bacillati</taxon>
        <taxon>Actinomycetota</taxon>
        <taxon>Actinomycetes</taxon>
        <taxon>Propionibacteriales</taxon>
        <taxon>Kribbellaceae</taxon>
        <taxon>Kribbella</taxon>
    </lineage>
</organism>
<dbReference type="CDD" id="cd04301">
    <property type="entry name" value="NAT_SF"/>
    <property type="match status" value="1"/>
</dbReference>
<evidence type="ECO:0000313" key="4">
    <source>
        <dbReference type="EMBL" id="GAA0956481.1"/>
    </source>
</evidence>
<gene>
    <name evidence="4" type="ORF">GCM10009554_66040</name>
</gene>
<reference evidence="4 5" key="1">
    <citation type="journal article" date="2019" name="Int. J. Syst. Evol. Microbiol.">
        <title>The Global Catalogue of Microorganisms (GCM) 10K type strain sequencing project: providing services to taxonomists for standard genome sequencing and annotation.</title>
        <authorList>
            <consortium name="The Broad Institute Genomics Platform"/>
            <consortium name="The Broad Institute Genome Sequencing Center for Infectious Disease"/>
            <person name="Wu L."/>
            <person name="Ma J."/>
        </authorList>
    </citation>
    <scope>NUCLEOTIDE SEQUENCE [LARGE SCALE GENOMIC DNA]</scope>
    <source>
        <strain evidence="4 5">JCM 10977</strain>
    </source>
</reference>
<proteinExistence type="predicted"/>
<dbReference type="PANTHER" id="PTHR43877">
    <property type="entry name" value="AMINOALKYLPHOSPHONATE N-ACETYLTRANSFERASE-RELATED-RELATED"/>
    <property type="match status" value="1"/>
</dbReference>
<dbReference type="InterPro" id="IPR000182">
    <property type="entry name" value="GNAT_dom"/>
</dbReference>
<evidence type="ECO:0000259" key="3">
    <source>
        <dbReference type="PROSITE" id="PS51186"/>
    </source>
</evidence>
<dbReference type="Proteomes" id="UP001500542">
    <property type="component" value="Unassembled WGS sequence"/>
</dbReference>
<keyword evidence="5" id="KW-1185">Reference proteome</keyword>
<dbReference type="PROSITE" id="PS51186">
    <property type="entry name" value="GNAT"/>
    <property type="match status" value="1"/>
</dbReference>
<dbReference type="EMBL" id="BAAAHK010000017">
    <property type="protein sequence ID" value="GAA0956481.1"/>
    <property type="molecule type" value="Genomic_DNA"/>
</dbReference>
<evidence type="ECO:0000256" key="1">
    <source>
        <dbReference type="ARBA" id="ARBA00022679"/>
    </source>
</evidence>
<keyword evidence="1" id="KW-0808">Transferase</keyword>
<protein>
    <recommendedName>
        <fullName evidence="3">N-acetyltransferase domain-containing protein</fullName>
    </recommendedName>
</protein>
<evidence type="ECO:0000256" key="2">
    <source>
        <dbReference type="ARBA" id="ARBA00023315"/>
    </source>
</evidence>
<dbReference type="InterPro" id="IPR050832">
    <property type="entry name" value="Bact_Acetyltransf"/>
</dbReference>
<keyword evidence="2" id="KW-0012">Acyltransferase</keyword>
<dbReference type="SUPFAM" id="SSF55729">
    <property type="entry name" value="Acyl-CoA N-acyltransferases (Nat)"/>
    <property type="match status" value="1"/>
</dbReference>
<dbReference type="Gene3D" id="3.40.630.30">
    <property type="match status" value="1"/>
</dbReference>
<comment type="caution">
    <text evidence="4">The sequence shown here is derived from an EMBL/GenBank/DDBJ whole genome shotgun (WGS) entry which is preliminary data.</text>
</comment>
<evidence type="ECO:0000313" key="5">
    <source>
        <dbReference type="Proteomes" id="UP001500542"/>
    </source>
</evidence>
<feature type="domain" description="N-acetyltransferase" evidence="3">
    <location>
        <begin position="1"/>
        <end position="85"/>
    </location>
</feature>